<dbReference type="Gene3D" id="2.60.120.380">
    <property type="match status" value="1"/>
</dbReference>
<feature type="active site" evidence="5 6">
    <location>
        <position position="291"/>
    </location>
</feature>
<dbReference type="GO" id="GO:0004198">
    <property type="term" value="F:calcium-dependent cysteine-type endopeptidase activity"/>
    <property type="evidence" value="ECO:0007669"/>
    <property type="project" value="InterPro"/>
</dbReference>
<feature type="domain" description="EF-hand" evidence="9">
    <location>
        <begin position="628"/>
        <end position="663"/>
    </location>
</feature>
<feature type="active site" evidence="5 6">
    <location>
        <position position="315"/>
    </location>
</feature>
<evidence type="ECO:0000256" key="1">
    <source>
        <dbReference type="ARBA" id="ARBA00007623"/>
    </source>
</evidence>
<reference evidence="10" key="1">
    <citation type="submission" date="2025-08" db="UniProtKB">
        <authorList>
            <consortium name="Ensembl"/>
        </authorList>
    </citation>
    <scope>IDENTIFICATION</scope>
</reference>
<feature type="active site" evidence="5 6">
    <location>
        <position position="102"/>
    </location>
</feature>
<dbReference type="Proteomes" id="UP000694569">
    <property type="component" value="Unplaced"/>
</dbReference>
<keyword evidence="3 6" id="KW-0378">Hydrolase</keyword>
<dbReference type="InterPro" id="IPR036213">
    <property type="entry name" value="Calpain_III_sf"/>
</dbReference>
<keyword evidence="4 6" id="KW-0788">Thiol protease</keyword>
<dbReference type="AlphaFoldDB" id="A0A8C5N4V6"/>
<dbReference type="Pfam" id="PF01067">
    <property type="entry name" value="Calpain_III"/>
    <property type="match status" value="1"/>
</dbReference>
<evidence type="ECO:0000256" key="3">
    <source>
        <dbReference type="ARBA" id="ARBA00022801"/>
    </source>
</evidence>
<dbReference type="GO" id="GO:0005509">
    <property type="term" value="F:calcium ion binding"/>
    <property type="evidence" value="ECO:0007669"/>
    <property type="project" value="InterPro"/>
</dbReference>
<dbReference type="InterPro" id="IPR000169">
    <property type="entry name" value="Pept_cys_AS"/>
</dbReference>
<organism evidence="10 11">
    <name type="scientific">Leptobrachium leishanense</name>
    <name type="common">Leishan spiny toad</name>
    <dbReference type="NCBI Taxonomy" id="445787"/>
    <lineage>
        <taxon>Eukaryota</taxon>
        <taxon>Metazoa</taxon>
        <taxon>Chordata</taxon>
        <taxon>Craniata</taxon>
        <taxon>Vertebrata</taxon>
        <taxon>Euteleostomi</taxon>
        <taxon>Amphibia</taxon>
        <taxon>Batrachia</taxon>
        <taxon>Anura</taxon>
        <taxon>Pelobatoidea</taxon>
        <taxon>Megophryidae</taxon>
        <taxon>Leptobrachium</taxon>
    </lineage>
</organism>
<dbReference type="PROSITE" id="PS50203">
    <property type="entry name" value="CALPAIN_CAT"/>
    <property type="match status" value="1"/>
</dbReference>
<dbReference type="CDD" id="cd00044">
    <property type="entry name" value="CysPc"/>
    <property type="match status" value="1"/>
</dbReference>
<evidence type="ECO:0000259" key="8">
    <source>
        <dbReference type="PROSITE" id="PS50203"/>
    </source>
</evidence>
<evidence type="ECO:0000256" key="5">
    <source>
        <dbReference type="PIRSR" id="PIRSR622684-1"/>
    </source>
</evidence>
<dbReference type="Ensembl" id="ENSLLET00000022849.1">
    <property type="protein sequence ID" value="ENSLLEP00000021996.1"/>
    <property type="gene ID" value="ENSLLEG00000013952.1"/>
</dbReference>
<dbReference type="PROSITE" id="PS50222">
    <property type="entry name" value="EF_HAND_2"/>
    <property type="match status" value="1"/>
</dbReference>
<reference evidence="10" key="2">
    <citation type="submission" date="2025-09" db="UniProtKB">
        <authorList>
            <consortium name="Ensembl"/>
        </authorList>
    </citation>
    <scope>IDENTIFICATION</scope>
</reference>
<dbReference type="GeneTree" id="ENSGT00940000160921"/>
<sequence>MNSSRTPEQPESPEHSMIGTVKLPKMFKGQDYETLLETHLKKCMLFEDETFPANMKSIGPRLEEEFRSCEIKWRRPKLDDCPQLFVEGISLFDIIQSQLGNCWVLSVLGALTFNERLLKNIIPSNQDFNKHYAGIFHFRFWSFGDWWDVVVDDRLPFINGKYLSVQPSTVNEFWPCLLEKAYAKFLGSYQNLHFGVPAEAFLNLTGGIALTFELKSDIQQSELFHMIHNAGQDPQTVMICTTRMKDGSARSRSISYPSLYYHQDVRRSSVPVTMLKIPEKVHLGNGLVERHAYTLVSTEQVHFRSKTVCLIRIWNPWGYGEWTGPWSDICPLWREVSEGERKRLYRLREDGQFWICWEDFLQHFFKLVICSHSPNFLDWDHQPNKWYRRIFRDTWPKGVQKGNNANEDFVFKTPQYLIKVNDCDVVKSGFNVVVSLMQRPSNRHKFNGDWPAIDFQIIEVDPKFFILKEKMSRSHFSKEILSGMDRSVRNKRDLASQFKLAAGTYLILPCIEKTDQEFPFLLQIFLKSKDCAIQLGSPQHVEVYNSGPLPANYLRPDNVTFEQTFRKYATQENKMSVRDLRRFLNEVILKDLNYPKSFSNESSRLMLVSMDPTGAGSLAADNFGKLWHCVTRFKDLFWEFDLDRCGSLDSHEFQKAVDSAGFQVSRNQLDHMILLYENSEQKMHFTDYLVCMVRLKGITDAFKLYTTDGKGVNLSHEKMMQLMI</sequence>
<dbReference type="PROSITE" id="PS00139">
    <property type="entry name" value="THIOL_PROTEASE_CYS"/>
    <property type="match status" value="1"/>
</dbReference>
<dbReference type="Gene3D" id="1.10.238.10">
    <property type="entry name" value="EF-hand"/>
    <property type="match status" value="1"/>
</dbReference>
<dbReference type="InterPro" id="IPR038765">
    <property type="entry name" value="Papain-like_cys_pep_sf"/>
</dbReference>
<dbReference type="PRINTS" id="PR00704">
    <property type="entry name" value="CALPAIN"/>
</dbReference>
<dbReference type="GO" id="GO:0006508">
    <property type="term" value="P:proteolysis"/>
    <property type="evidence" value="ECO:0007669"/>
    <property type="project" value="UniProtKB-KW"/>
</dbReference>
<dbReference type="PANTHER" id="PTHR10183:SF429">
    <property type="entry name" value="CALPAIN 10-LIKE"/>
    <property type="match status" value="1"/>
</dbReference>
<accession>A0A8C5N4V6</accession>
<dbReference type="GO" id="GO:0005737">
    <property type="term" value="C:cytoplasm"/>
    <property type="evidence" value="ECO:0007669"/>
    <property type="project" value="TreeGrafter"/>
</dbReference>
<evidence type="ECO:0000313" key="10">
    <source>
        <dbReference type="Ensembl" id="ENSLLEP00000021996.1"/>
    </source>
</evidence>
<keyword evidence="11" id="KW-1185">Reference proteome</keyword>
<dbReference type="InterPro" id="IPR022684">
    <property type="entry name" value="Calpain_cysteine_protease"/>
</dbReference>
<evidence type="ECO:0000256" key="2">
    <source>
        <dbReference type="ARBA" id="ARBA00022670"/>
    </source>
</evidence>
<comment type="similarity">
    <text evidence="1">Belongs to the peptidase C2 family.</text>
</comment>
<dbReference type="OrthoDB" id="424753at2759"/>
<proteinExistence type="inferred from homology"/>
<dbReference type="InterPro" id="IPR022682">
    <property type="entry name" value="Calpain_domain_III"/>
</dbReference>
<evidence type="ECO:0000259" key="9">
    <source>
        <dbReference type="PROSITE" id="PS50222"/>
    </source>
</evidence>
<feature type="domain" description="Calpain catalytic" evidence="8">
    <location>
        <begin position="45"/>
        <end position="373"/>
    </location>
</feature>
<evidence type="ECO:0000256" key="6">
    <source>
        <dbReference type="PROSITE-ProRule" id="PRU00239"/>
    </source>
</evidence>
<dbReference type="SUPFAM" id="SSF47473">
    <property type="entry name" value="EF-hand"/>
    <property type="match status" value="1"/>
</dbReference>
<feature type="region of interest" description="Disordered" evidence="7">
    <location>
        <begin position="1"/>
        <end position="20"/>
    </location>
</feature>
<dbReference type="SMART" id="SM00230">
    <property type="entry name" value="CysPc"/>
    <property type="match status" value="1"/>
</dbReference>
<evidence type="ECO:0000256" key="4">
    <source>
        <dbReference type="ARBA" id="ARBA00022807"/>
    </source>
</evidence>
<dbReference type="InterPro" id="IPR002048">
    <property type="entry name" value="EF_hand_dom"/>
</dbReference>
<dbReference type="Gene3D" id="3.90.70.10">
    <property type="entry name" value="Cysteine proteinases"/>
    <property type="match status" value="1"/>
</dbReference>
<name>A0A8C5N4V6_9ANUR</name>
<dbReference type="SUPFAM" id="SSF54001">
    <property type="entry name" value="Cysteine proteinases"/>
    <property type="match status" value="1"/>
</dbReference>
<dbReference type="SUPFAM" id="SSF49758">
    <property type="entry name" value="Calpain large subunit, middle domain (domain III)"/>
    <property type="match status" value="1"/>
</dbReference>
<keyword evidence="2 6" id="KW-0645">Protease</keyword>
<dbReference type="InterPro" id="IPR001300">
    <property type="entry name" value="Peptidase_C2_calpain_cat"/>
</dbReference>
<dbReference type="InterPro" id="IPR011992">
    <property type="entry name" value="EF-hand-dom_pair"/>
</dbReference>
<evidence type="ECO:0000256" key="7">
    <source>
        <dbReference type="SAM" id="MobiDB-lite"/>
    </source>
</evidence>
<evidence type="ECO:0000313" key="11">
    <source>
        <dbReference type="Proteomes" id="UP000694569"/>
    </source>
</evidence>
<dbReference type="PANTHER" id="PTHR10183">
    <property type="entry name" value="CALPAIN"/>
    <property type="match status" value="1"/>
</dbReference>
<dbReference type="Pfam" id="PF00648">
    <property type="entry name" value="Peptidase_C2"/>
    <property type="match status" value="1"/>
</dbReference>
<dbReference type="FunFam" id="3.90.70.10:FF:000114">
    <property type="entry name" value="Calpain a"/>
    <property type="match status" value="1"/>
</dbReference>
<protein>
    <submittedName>
        <fullName evidence="10">Uncharacterized protein</fullName>
    </submittedName>
</protein>